<dbReference type="AlphaFoldDB" id="L7EVU9"/>
<dbReference type="Pfam" id="PF10978">
    <property type="entry name" value="DUF2785"/>
    <property type="match status" value="1"/>
</dbReference>
<dbReference type="GeneID" id="97405989"/>
<keyword evidence="2" id="KW-1185">Reference proteome</keyword>
<protein>
    <recommendedName>
        <fullName evidence="3">DUF2785 domain-containing protein</fullName>
    </recommendedName>
</protein>
<sequence length="271" mass="29028">MDDTLRRHDGDIGELSGSARTAALGALVADLRSPDPVVRDEGAYGTAVRWIPGLDAVERRWLGDRTAGLFDDPAIQARAFAPLVLARLVDAGVWRQEWWEAFAGWYPGETDLRGYDSELGWVHAAAHGADLLAALARRPEQDPAPLFELAVARLLADTGQVFDAQEDDRIARALAQLLCRPGIAVAGSVGWLDAVSAAFRTGEPGPVPPWASNTMRTLRMLYLLVDRGLLAPGGDGPPSTVTHREAVLDALAATLAIVTPYLPSPSGRDQV</sequence>
<evidence type="ECO:0000313" key="1">
    <source>
        <dbReference type="EMBL" id="ELP62515.1"/>
    </source>
</evidence>
<evidence type="ECO:0000313" key="2">
    <source>
        <dbReference type="Proteomes" id="UP000010931"/>
    </source>
</evidence>
<dbReference type="STRING" id="85558.T45_05395"/>
<dbReference type="EMBL" id="AEJB01000609">
    <property type="protein sequence ID" value="ELP62515.1"/>
    <property type="molecule type" value="Genomic_DNA"/>
</dbReference>
<organism evidence="1 2">
    <name type="scientific">Streptomyces turgidiscabies (strain Car8)</name>
    <dbReference type="NCBI Taxonomy" id="698760"/>
    <lineage>
        <taxon>Bacteria</taxon>
        <taxon>Bacillati</taxon>
        <taxon>Actinomycetota</taxon>
        <taxon>Actinomycetes</taxon>
        <taxon>Kitasatosporales</taxon>
        <taxon>Streptomycetaceae</taxon>
        <taxon>Streptomyces</taxon>
    </lineage>
</organism>
<dbReference type="InterPro" id="IPR021247">
    <property type="entry name" value="DUF2785"/>
</dbReference>
<proteinExistence type="predicted"/>
<comment type="caution">
    <text evidence="1">The sequence shown here is derived from an EMBL/GenBank/DDBJ whole genome shotgun (WGS) entry which is preliminary data.</text>
</comment>
<name>L7EVU9_STRT8</name>
<dbReference type="RefSeq" id="WP_006382565.1">
    <property type="nucleotide sequence ID" value="NZ_AEJB01000609.1"/>
</dbReference>
<accession>L7EVU9</accession>
<evidence type="ECO:0008006" key="3">
    <source>
        <dbReference type="Google" id="ProtNLM"/>
    </source>
</evidence>
<gene>
    <name evidence="1" type="ORF">STRTUCAR8_08052</name>
</gene>
<reference evidence="1 2" key="1">
    <citation type="journal article" date="2011" name="Plasmid">
        <title>Streptomyces turgidiscabies Car8 contains a modular pathogenicity island that shares virulence genes with other actinobacterial plant pathogens.</title>
        <authorList>
            <person name="Huguet-Tapia J.C."/>
            <person name="Badger J.H."/>
            <person name="Loria R."/>
            <person name="Pettis G.S."/>
        </authorList>
    </citation>
    <scope>NUCLEOTIDE SEQUENCE [LARGE SCALE GENOMIC DNA]</scope>
    <source>
        <strain evidence="1 2">Car8</strain>
    </source>
</reference>
<dbReference type="Proteomes" id="UP000010931">
    <property type="component" value="Unassembled WGS sequence"/>
</dbReference>
<dbReference type="PATRIC" id="fig|698760.3.peg.8552"/>